<dbReference type="Proteomes" id="UP000274601">
    <property type="component" value="Unassembled WGS sequence"/>
</dbReference>
<evidence type="ECO:0000256" key="1">
    <source>
        <dbReference type="SAM" id="MobiDB-lite"/>
    </source>
</evidence>
<evidence type="ECO:0008006" key="4">
    <source>
        <dbReference type="Google" id="ProtNLM"/>
    </source>
</evidence>
<name>A0A495QSS8_9ACTN</name>
<protein>
    <recommendedName>
        <fullName evidence="4">Transcriptional regulator</fullName>
    </recommendedName>
</protein>
<dbReference type="InterPro" id="IPR010982">
    <property type="entry name" value="Lambda_DNA-bd_dom_sf"/>
</dbReference>
<gene>
    <name evidence="2" type="ORF">BZB76_1854</name>
</gene>
<evidence type="ECO:0000313" key="2">
    <source>
        <dbReference type="EMBL" id="RKS76498.1"/>
    </source>
</evidence>
<proteinExistence type="predicted"/>
<dbReference type="OrthoDB" id="4074704at2"/>
<dbReference type="Gene3D" id="1.10.260.40">
    <property type="entry name" value="lambda repressor-like DNA-binding domains"/>
    <property type="match status" value="1"/>
</dbReference>
<keyword evidence="3" id="KW-1185">Reference proteome</keyword>
<dbReference type="GO" id="GO:0003677">
    <property type="term" value="F:DNA binding"/>
    <property type="evidence" value="ECO:0007669"/>
    <property type="project" value="InterPro"/>
</dbReference>
<organism evidence="2 3">
    <name type="scientific">Actinomadura pelletieri DSM 43383</name>
    <dbReference type="NCBI Taxonomy" id="1120940"/>
    <lineage>
        <taxon>Bacteria</taxon>
        <taxon>Bacillati</taxon>
        <taxon>Actinomycetota</taxon>
        <taxon>Actinomycetes</taxon>
        <taxon>Streptosporangiales</taxon>
        <taxon>Thermomonosporaceae</taxon>
        <taxon>Actinomadura</taxon>
    </lineage>
</organism>
<evidence type="ECO:0000313" key="3">
    <source>
        <dbReference type="Proteomes" id="UP000274601"/>
    </source>
</evidence>
<sequence length="452" mass="49188">MSAEKKIIGARLRAAREEDPYWSRGDLARLLRAAATDDERRLIAHVPSLTDMIKQWEAGRSTPGPRYRRLYARALGRTEAELFAEAAAPGEHRTRTQPVPPSGDKVRGDTDRRDLLLSSAVTAGAAIVGLPVVTLDPDECPNAAVVAELRRLVDLHRDWLYEHGASVEVQHGVARLLKRSSSLLPHARNDVMRRDLLGVISDVSGVAAYTCRDLGLHDVAGQHYVVAVQAAMAAGDRNLAGHLVVRMAGHQVERADADQILAHLQAAAAIGRFTPRQVSNQHALAAWAHAMRGDASRVRRLVGEAEDAFSAPSPLQGAARWESRHGQESELFSLTGAGFATLSVLKASAAPEAISRLTRALELRGGGFSRNTILDHLSLADAYLNAHELRPAVEATSTALRLSEVGSSRLVSERLLATSGRLRRHSRNPDIADLIDLINKEHRWKTRASQTC</sequence>
<feature type="region of interest" description="Disordered" evidence="1">
    <location>
        <begin position="86"/>
        <end position="110"/>
    </location>
</feature>
<dbReference type="EMBL" id="RBWU01000002">
    <property type="protein sequence ID" value="RKS76498.1"/>
    <property type="molecule type" value="Genomic_DNA"/>
</dbReference>
<dbReference type="AlphaFoldDB" id="A0A495QSS8"/>
<dbReference type="RefSeq" id="WP_147449380.1">
    <property type="nucleotide sequence ID" value="NZ_RBWU01000002.1"/>
</dbReference>
<accession>A0A495QSS8</accession>
<reference evidence="2 3" key="1">
    <citation type="submission" date="2018-10" db="EMBL/GenBank/DDBJ databases">
        <title>Genomic Encyclopedia of Archaeal and Bacterial Type Strains, Phase II (KMG-II): from individual species to whole genera.</title>
        <authorList>
            <person name="Goeker M."/>
        </authorList>
    </citation>
    <scope>NUCLEOTIDE SEQUENCE [LARGE SCALE GENOMIC DNA]</scope>
    <source>
        <strain evidence="2 3">DSM 43383</strain>
    </source>
</reference>
<comment type="caution">
    <text evidence="2">The sequence shown here is derived from an EMBL/GenBank/DDBJ whole genome shotgun (WGS) entry which is preliminary data.</text>
</comment>